<organism evidence="2 3">
    <name type="scientific">Bacillus infantis</name>
    <dbReference type="NCBI Taxonomy" id="324767"/>
    <lineage>
        <taxon>Bacteria</taxon>
        <taxon>Bacillati</taxon>
        <taxon>Bacillota</taxon>
        <taxon>Bacilli</taxon>
        <taxon>Bacillales</taxon>
        <taxon>Bacillaceae</taxon>
        <taxon>Bacillus</taxon>
    </lineage>
</organism>
<protein>
    <submittedName>
        <fullName evidence="2">Uncharacterized protein</fullName>
    </submittedName>
</protein>
<sequence length="66" mass="8064">MFYSDIQTVLTALFFWWLVLLLFQRLANRYPERNTWKKDILTSFYQSVLILILLPVLKFILNQFGY</sequence>
<dbReference type="RefSeq" id="WP_009791965.1">
    <property type="nucleotide sequence ID" value="NZ_CP160000.1"/>
</dbReference>
<gene>
    <name evidence="2" type="ORF">FZD47_17530</name>
</gene>
<name>A0A5D4SEJ3_9BACI</name>
<keyword evidence="1" id="KW-1133">Transmembrane helix</keyword>
<comment type="caution">
    <text evidence="2">The sequence shown here is derived from an EMBL/GenBank/DDBJ whole genome shotgun (WGS) entry which is preliminary data.</text>
</comment>
<dbReference type="AlphaFoldDB" id="A0A5D4SEJ3"/>
<proteinExistence type="predicted"/>
<evidence type="ECO:0000256" key="1">
    <source>
        <dbReference type="SAM" id="Phobius"/>
    </source>
</evidence>
<keyword evidence="1" id="KW-0472">Membrane</keyword>
<accession>A0A5D4SEJ3</accession>
<dbReference type="GeneID" id="97348130"/>
<evidence type="ECO:0000313" key="2">
    <source>
        <dbReference type="EMBL" id="TYS61895.1"/>
    </source>
</evidence>
<evidence type="ECO:0000313" key="3">
    <source>
        <dbReference type="Proteomes" id="UP000323732"/>
    </source>
</evidence>
<feature type="transmembrane region" description="Helical" evidence="1">
    <location>
        <begin position="6"/>
        <end position="23"/>
    </location>
</feature>
<reference evidence="2 3" key="1">
    <citation type="submission" date="2019-08" db="EMBL/GenBank/DDBJ databases">
        <title>Bacillus genomes from the desert of Cuatro Cienegas, Coahuila.</title>
        <authorList>
            <person name="Olmedo-Alvarez G."/>
        </authorList>
    </citation>
    <scope>NUCLEOTIDE SEQUENCE [LARGE SCALE GENOMIC DNA]</scope>
    <source>
        <strain evidence="2 3">CH37_1T</strain>
    </source>
</reference>
<dbReference type="EMBL" id="VTES01000005">
    <property type="protein sequence ID" value="TYS61895.1"/>
    <property type="molecule type" value="Genomic_DNA"/>
</dbReference>
<dbReference type="Proteomes" id="UP000323732">
    <property type="component" value="Unassembled WGS sequence"/>
</dbReference>
<feature type="transmembrane region" description="Helical" evidence="1">
    <location>
        <begin position="44"/>
        <end position="61"/>
    </location>
</feature>
<keyword evidence="1" id="KW-0812">Transmembrane</keyword>